<evidence type="ECO:0000313" key="1">
    <source>
        <dbReference type="EMBL" id="CAG8443039.1"/>
    </source>
</evidence>
<sequence>MGIEQTKLSINELLDRSTGTVIDEIEKLIDNSEDDKLYLNSKFVLPEDIKNKINSSPFPKDSQLLLYKNDFNLGSNVLLQEISKLTVFLNLCGIKCSICKLYCLKQRDYNSVHDCLTDHKCHFDCQFDESHSEQKMQKGVCKHEGGHDGKHFCDKIRHECGEPCYLSNKRNCSKFCTYEVGHSEREHSCKSIHHCGAKCSLRISKKNMKYKCPNYCTLPYDLKHDDKKHRCESTSCPISCSMPNCNKKCISNNYRHALDGNDI</sequence>
<reference evidence="1" key="1">
    <citation type="submission" date="2021-06" db="EMBL/GenBank/DDBJ databases">
        <authorList>
            <person name="Kallberg Y."/>
            <person name="Tangrot J."/>
            <person name="Rosling A."/>
        </authorList>
    </citation>
    <scope>NUCLEOTIDE SEQUENCE</scope>
    <source>
        <strain evidence="1">MA453B</strain>
    </source>
</reference>
<evidence type="ECO:0000313" key="2">
    <source>
        <dbReference type="Proteomes" id="UP000789405"/>
    </source>
</evidence>
<comment type="caution">
    <text evidence="1">The sequence shown here is derived from an EMBL/GenBank/DDBJ whole genome shotgun (WGS) entry which is preliminary data.</text>
</comment>
<dbReference type="Proteomes" id="UP000789405">
    <property type="component" value="Unassembled WGS sequence"/>
</dbReference>
<gene>
    <name evidence="1" type="ORF">DERYTH_LOCUS4</name>
</gene>
<dbReference type="AlphaFoldDB" id="A0A9N8V9W2"/>
<protein>
    <submittedName>
        <fullName evidence="1">13509_t:CDS:1</fullName>
    </submittedName>
</protein>
<accession>A0A9N8V9W2</accession>
<name>A0A9N8V9W2_9GLOM</name>
<dbReference type="OrthoDB" id="2388458at2759"/>
<dbReference type="EMBL" id="CAJVPY010000001">
    <property type="protein sequence ID" value="CAG8443039.1"/>
    <property type="molecule type" value="Genomic_DNA"/>
</dbReference>
<keyword evidence="2" id="KW-1185">Reference proteome</keyword>
<organism evidence="1 2">
    <name type="scientific">Dentiscutata erythropus</name>
    <dbReference type="NCBI Taxonomy" id="1348616"/>
    <lineage>
        <taxon>Eukaryota</taxon>
        <taxon>Fungi</taxon>
        <taxon>Fungi incertae sedis</taxon>
        <taxon>Mucoromycota</taxon>
        <taxon>Glomeromycotina</taxon>
        <taxon>Glomeromycetes</taxon>
        <taxon>Diversisporales</taxon>
        <taxon>Gigasporaceae</taxon>
        <taxon>Dentiscutata</taxon>
    </lineage>
</organism>
<proteinExistence type="predicted"/>